<dbReference type="EMBL" id="JACHBW010000027">
    <property type="protein sequence ID" value="MBB6106436.1"/>
    <property type="molecule type" value="Genomic_DNA"/>
</dbReference>
<dbReference type="SUPFAM" id="SSF110849">
    <property type="entry name" value="ParB/Sulfiredoxin"/>
    <property type="match status" value="1"/>
</dbReference>
<dbReference type="CDD" id="cd16393">
    <property type="entry name" value="SPO0J_N"/>
    <property type="match status" value="1"/>
</dbReference>
<dbReference type="PANTHER" id="PTHR33375">
    <property type="entry name" value="CHROMOSOME-PARTITIONING PROTEIN PARB-RELATED"/>
    <property type="match status" value="1"/>
</dbReference>
<dbReference type="Proteomes" id="UP000571554">
    <property type="component" value="Unassembled WGS sequence"/>
</dbReference>
<dbReference type="GO" id="GO:0005694">
    <property type="term" value="C:chromosome"/>
    <property type="evidence" value="ECO:0007669"/>
    <property type="project" value="TreeGrafter"/>
</dbReference>
<dbReference type="NCBIfam" id="TIGR00180">
    <property type="entry name" value="parB_part"/>
    <property type="match status" value="1"/>
</dbReference>
<dbReference type="AlphaFoldDB" id="A0A7W9WWE0"/>
<dbReference type="SMART" id="SM00470">
    <property type="entry name" value="ParB"/>
    <property type="match status" value="1"/>
</dbReference>
<dbReference type="InterPro" id="IPR004437">
    <property type="entry name" value="ParB/RepB/Spo0J"/>
</dbReference>
<proteinExistence type="inferred from homology"/>
<dbReference type="InterPro" id="IPR036086">
    <property type="entry name" value="ParB/Sulfiredoxin_sf"/>
</dbReference>
<reference evidence="4 5" key="1">
    <citation type="submission" date="2020-08" db="EMBL/GenBank/DDBJ databases">
        <title>Above-ground endophytic microbial communities from plants in different locations in the United States.</title>
        <authorList>
            <person name="Frank C."/>
        </authorList>
    </citation>
    <scope>NUCLEOTIDE SEQUENCE [LARGE SCALE GENOMIC DNA]</scope>
    <source>
        <strain evidence="4 5">WP4_2_2</strain>
    </source>
</reference>
<comment type="similarity">
    <text evidence="1">Belongs to the ParB family.</text>
</comment>
<evidence type="ECO:0000313" key="4">
    <source>
        <dbReference type="EMBL" id="MBB6106436.1"/>
    </source>
</evidence>
<dbReference type="Gene3D" id="3.90.1530.10">
    <property type="entry name" value="Conserved hypothetical protein from pyrococcus furiosus pfu- 392566-001, ParB domain"/>
    <property type="match status" value="1"/>
</dbReference>
<dbReference type="InterPro" id="IPR050336">
    <property type="entry name" value="Chromosome_partition/occlusion"/>
</dbReference>
<comment type="caution">
    <text evidence="4">The sequence shown here is derived from an EMBL/GenBank/DDBJ whole genome shotgun (WGS) entry which is preliminary data.</text>
</comment>
<evidence type="ECO:0000313" key="5">
    <source>
        <dbReference type="Proteomes" id="UP000571554"/>
    </source>
</evidence>
<dbReference type="RefSeq" id="WP_183733775.1">
    <property type="nucleotide sequence ID" value="NZ_JACHBW010000027.1"/>
</dbReference>
<dbReference type="FunFam" id="3.90.1530.30:FF:000001">
    <property type="entry name" value="Chromosome partitioning protein ParB"/>
    <property type="match status" value="1"/>
</dbReference>
<dbReference type="InterPro" id="IPR003115">
    <property type="entry name" value="ParB_N"/>
</dbReference>
<dbReference type="PANTHER" id="PTHR33375:SF1">
    <property type="entry name" value="CHROMOSOME-PARTITIONING PROTEIN PARB-RELATED"/>
    <property type="match status" value="1"/>
</dbReference>
<evidence type="ECO:0000256" key="2">
    <source>
        <dbReference type="ARBA" id="ARBA00023125"/>
    </source>
</evidence>
<dbReference type="Gene3D" id="1.10.10.2830">
    <property type="match status" value="1"/>
</dbReference>
<sequence>MSSLRDRMMAKTADVRATKDIKLDAQQEKSKTPLTAPGMAGALAQAQQRISELEKAGLPTDVRVADIVPNPWQPRQVFSESKLTQLAESIRESGLVQPIVVRRKEAGYQLVAGERRWRAHKMIEKEIIKVFVVDLSDEEMALLALVENVAREDLSDYEISRSIRRTEKEFPNRKRVAEALGMARSELYRFLSFADLPEFVIRDLDVQPRLLGAHAAQSLVATLRDRNERALEIAKEAWAKLVSGDLDQTKLVAAIKSAIEADGKTDTKVSDRKIEKIFAGGNQAGSITRDSVGLTVKIRAGMLTEEKEKQVRDLIAQLFSAAT</sequence>
<accession>A0A7W9WWE0</accession>
<keyword evidence="2" id="KW-0238">DNA-binding</keyword>
<organism evidence="4 5">
    <name type="scientific">Paraburkholderia bannensis</name>
    <dbReference type="NCBI Taxonomy" id="765414"/>
    <lineage>
        <taxon>Bacteria</taxon>
        <taxon>Pseudomonadati</taxon>
        <taxon>Pseudomonadota</taxon>
        <taxon>Betaproteobacteria</taxon>
        <taxon>Burkholderiales</taxon>
        <taxon>Burkholderiaceae</taxon>
        <taxon>Paraburkholderia</taxon>
    </lineage>
</organism>
<dbReference type="Pfam" id="PF02195">
    <property type="entry name" value="ParB_N"/>
    <property type="match status" value="1"/>
</dbReference>
<keyword evidence="5" id="KW-1185">Reference proteome</keyword>
<evidence type="ECO:0000259" key="3">
    <source>
        <dbReference type="SMART" id="SM00470"/>
    </source>
</evidence>
<name>A0A7W9WWE0_9BURK</name>
<dbReference type="SUPFAM" id="SSF109709">
    <property type="entry name" value="KorB DNA-binding domain-like"/>
    <property type="match status" value="1"/>
</dbReference>
<evidence type="ECO:0000256" key="1">
    <source>
        <dbReference type="ARBA" id="ARBA00006295"/>
    </source>
</evidence>
<feature type="domain" description="ParB-like N-terminal" evidence="3">
    <location>
        <begin position="60"/>
        <end position="149"/>
    </location>
</feature>
<protein>
    <submittedName>
        <fullName evidence="4">ParB family chromosome partitioning protein</fullName>
    </submittedName>
</protein>
<dbReference type="GO" id="GO:0007059">
    <property type="term" value="P:chromosome segregation"/>
    <property type="evidence" value="ECO:0007669"/>
    <property type="project" value="TreeGrafter"/>
</dbReference>
<gene>
    <name evidence="4" type="ORF">F4827_006311</name>
</gene>
<dbReference type="GO" id="GO:0003677">
    <property type="term" value="F:DNA binding"/>
    <property type="evidence" value="ECO:0007669"/>
    <property type="project" value="UniProtKB-KW"/>
</dbReference>